<evidence type="ECO:0000313" key="2">
    <source>
        <dbReference type="Proteomes" id="UP000245263"/>
    </source>
</evidence>
<keyword evidence="2" id="KW-1185">Reference proteome</keyword>
<dbReference type="InterPro" id="IPR011032">
    <property type="entry name" value="GroES-like_sf"/>
</dbReference>
<proteinExistence type="predicted"/>
<dbReference type="Gene3D" id="3.90.180.10">
    <property type="entry name" value="Medium-chain alcohol dehydrogenases, catalytic domain"/>
    <property type="match status" value="1"/>
</dbReference>
<organism evidence="1 2">
    <name type="scientific">Leptospira kobayashii</name>
    <dbReference type="NCBI Taxonomy" id="1917830"/>
    <lineage>
        <taxon>Bacteria</taxon>
        <taxon>Pseudomonadati</taxon>
        <taxon>Spirochaetota</taxon>
        <taxon>Spirochaetia</taxon>
        <taxon>Leptospirales</taxon>
        <taxon>Leptospiraceae</taxon>
        <taxon>Leptospira</taxon>
    </lineage>
</organism>
<sequence length="61" mass="6830">MKKGGPEVPKTEEGSDLFPALGEVRIPVKATGLNFADIMILHGCNRSIDYRNQNRKDELMK</sequence>
<evidence type="ECO:0000313" key="1">
    <source>
        <dbReference type="EMBL" id="BDA79529.1"/>
    </source>
</evidence>
<dbReference type="EMBL" id="AP025028">
    <property type="protein sequence ID" value="BDA79529.1"/>
    <property type="molecule type" value="Genomic_DNA"/>
</dbReference>
<accession>A0ABM7US36</accession>
<dbReference type="SUPFAM" id="SSF50129">
    <property type="entry name" value="GroES-like"/>
    <property type="match status" value="1"/>
</dbReference>
<gene>
    <name evidence="1" type="ORF">LPTSP3_g24590</name>
</gene>
<name>A0ABM7US36_9LEPT</name>
<dbReference type="Proteomes" id="UP000245263">
    <property type="component" value="Chromosome 1"/>
</dbReference>
<reference evidence="1 2" key="1">
    <citation type="submission" date="2021-08" db="EMBL/GenBank/DDBJ databases">
        <title>Complete genome sequence of Leptospira kobayashii strain E30.</title>
        <authorList>
            <person name="Nakao R."/>
            <person name="Nakamura S."/>
            <person name="Masuzawa T."/>
            <person name="Koizumi N."/>
        </authorList>
    </citation>
    <scope>NUCLEOTIDE SEQUENCE [LARGE SCALE GENOMIC DNA]</scope>
    <source>
        <strain evidence="1 2">E30</strain>
    </source>
</reference>
<protein>
    <submittedName>
        <fullName evidence="1">Uncharacterized protein</fullName>
    </submittedName>
</protein>